<dbReference type="KEGG" id="goe:100909156"/>
<evidence type="ECO:0000259" key="12">
    <source>
        <dbReference type="PROSITE" id="PS50089"/>
    </source>
</evidence>
<evidence type="ECO:0000256" key="6">
    <source>
        <dbReference type="ARBA" id="ARBA00022771"/>
    </source>
</evidence>
<evidence type="ECO:0000256" key="4">
    <source>
        <dbReference type="ARBA" id="ARBA00022692"/>
    </source>
</evidence>
<keyword evidence="4 11" id="KW-0812">Transmembrane</keyword>
<feature type="domain" description="RING-type" evidence="12">
    <location>
        <begin position="53"/>
        <end position="100"/>
    </location>
</feature>
<evidence type="ECO:0000256" key="7">
    <source>
        <dbReference type="ARBA" id="ARBA00022833"/>
    </source>
</evidence>
<dbReference type="PANTHER" id="PTHR12981:SF0">
    <property type="entry name" value="ZINC FINGER PROTEIN-LIKE 1"/>
    <property type="match status" value="1"/>
</dbReference>
<sequence>MGLCRCPKRKVTTQFCYEHRVNVCEHCMVEDHPNCIVQGYLQWLKDSDYEPVCTLCRKELVHAECVRLLCYHVFHWPCLDEHLQQLPSTTAPAGFTCPTCGHEVIPRDNVASPVAAVIREKLRRAQWAAADRGRDGNFQQTGSLGRSLSSMASSWSAPNPMLNDSSVSFADDSSNNTMSRNSSVKQYTASNVYGETSSARSFVSQPLLRTDEEDKYKRKSVVELAHRWFQSKMLLGTRRRDPTRRWAAITIGILIFFFVVVYAMSRIGRSSSEVNPFLDPESNPNLNMQ</sequence>
<proteinExistence type="inferred from homology"/>
<keyword evidence="7 11" id="KW-0862">Zinc</keyword>
<gene>
    <name evidence="14" type="primary">LOC100909156</name>
</gene>
<dbReference type="PANTHER" id="PTHR12981">
    <property type="entry name" value="ZINC FINGER PROTEIN-LIKE 1"/>
    <property type="match status" value="1"/>
</dbReference>
<dbReference type="SUPFAM" id="SSF57850">
    <property type="entry name" value="RING/U-box"/>
    <property type="match status" value="1"/>
</dbReference>
<evidence type="ECO:0000256" key="1">
    <source>
        <dbReference type="ARBA" id="ARBA00004167"/>
    </source>
</evidence>
<dbReference type="InterPro" id="IPR039043">
    <property type="entry name" value="ZFPL1"/>
</dbReference>
<keyword evidence="9 11" id="KW-0472">Membrane</keyword>
<reference evidence="14" key="1">
    <citation type="submission" date="2025-08" db="UniProtKB">
        <authorList>
            <consortium name="RefSeq"/>
        </authorList>
    </citation>
    <scope>IDENTIFICATION</scope>
</reference>
<keyword evidence="13" id="KW-1185">Reference proteome</keyword>
<dbReference type="Pfam" id="PF25993">
    <property type="entry name" value="zf-B_box_ZFPL1"/>
    <property type="match status" value="1"/>
</dbReference>
<feature type="transmembrane region" description="Helical" evidence="11">
    <location>
        <begin position="246"/>
        <end position="265"/>
    </location>
</feature>
<dbReference type="Proteomes" id="UP000694867">
    <property type="component" value="Unplaced"/>
</dbReference>
<dbReference type="InterPro" id="IPR058731">
    <property type="entry name" value="Znf-B_box_ZFPL1-like"/>
</dbReference>
<keyword evidence="5 11" id="KW-0479">Metal-binding</keyword>
<dbReference type="GO" id="GO:0016020">
    <property type="term" value="C:membrane"/>
    <property type="evidence" value="ECO:0007669"/>
    <property type="project" value="UniProtKB-SubCell"/>
</dbReference>
<dbReference type="Gene3D" id="3.30.40.10">
    <property type="entry name" value="Zinc/RING finger domain, C3HC4 (zinc finger)"/>
    <property type="match status" value="1"/>
</dbReference>
<dbReference type="SMART" id="SM00184">
    <property type="entry name" value="RING"/>
    <property type="match status" value="1"/>
</dbReference>
<dbReference type="InterPro" id="IPR058730">
    <property type="entry name" value="U-box_ZFPL1-like"/>
</dbReference>
<comment type="subcellular location">
    <subcellularLocation>
        <location evidence="1 11">Membrane</location>
        <topology evidence="1 11">Single-pass membrane protein</topology>
    </subcellularLocation>
</comment>
<evidence type="ECO:0000256" key="2">
    <source>
        <dbReference type="ARBA" id="ARBA00005561"/>
    </source>
</evidence>
<dbReference type="GO" id="GO:0008270">
    <property type="term" value="F:zinc ion binding"/>
    <property type="evidence" value="ECO:0007669"/>
    <property type="project" value="UniProtKB-UniRule"/>
</dbReference>
<evidence type="ECO:0000256" key="11">
    <source>
        <dbReference type="RuleBase" id="RU369078"/>
    </source>
</evidence>
<dbReference type="InterPro" id="IPR013083">
    <property type="entry name" value="Znf_RING/FYVE/PHD"/>
</dbReference>
<evidence type="ECO:0000313" key="14">
    <source>
        <dbReference type="RefSeq" id="XP_003741094.1"/>
    </source>
</evidence>
<accession>A0AAJ6QNY8</accession>
<evidence type="ECO:0000256" key="5">
    <source>
        <dbReference type="ARBA" id="ARBA00022723"/>
    </source>
</evidence>
<dbReference type="PROSITE" id="PS50089">
    <property type="entry name" value="ZF_RING_2"/>
    <property type="match status" value="1"/>
</dbReference>
<evidence type="ECO:0000256" key="8">
    <source>
        <dbReference type="ARBA" id="ARBA00022989"/>
    </source>
</evidence>
<dbReference type="RefSeq" id="XP_003741094.1">
    <property type="nucleotide sequence ID" value="XM_003741046.2"/>
</dbReference>
<protein>
    <recommendedName>
        <fullName evidence="3 11">Zinc finger protein-like 1 homolog</fullName>
    </recommendedName>
</protein>
<organism evidence="13 14">
    <name type="scientific">Galendromus occidentalis</name>
    <name type="common">western predatory mite</name>
    <dbReference type="NCBI Taxonomy" id="34638"/>
    <lineage>
        <taxon>Eukaryota</taxon>
        <taxon>Metazoa</taxon>
        <taxon>Ecdysozoa</taxon>
        <taxon>Arthropoda</taxon>
        <taxon>Chelicerata</taxon>
        <taxon>Arachnida</taxon>
        <taxon>Acari</taxon>
        <taxon>Parasitiformes</taxon>
        <taxon>Mesostigmata</taxon>
        <taxon>Gamasina</taxon>
        <taxon>Phytoseioidea</taxon>
        <taxon>Phytoseiidae</taxon>
        <taxon>Typhlodrominae</taxon>
        <taxon>Galendromus</taxon>
    </lineage>
</organism>
<dbReference type="AlphaFoldDB" id="A0AAJ6QNY8"/>
<keyword evidence="6 10" id="KW-0863">Zinc-finger</keyword>
<keyword evidence="8 11" id="KW-1133">Transmembrane helix</keyword>
<dbReference type="InterPro" id="IPR001841">
    <property type="entry name" value="Znf_RING"/>
</dbReference>
<dbReference type="CDD" id="cd16487">
    <property type="entry name" value="mRING-H2-C3DHC3_ZFPL1"/>
    <property type="match status" value="1"/>
</dbReference>
<dbReference type="GO" id="GO:0005794">
    <property type="term" value="C:Golgi apparatus"/>
    <property type="evidence" value="ECO:0007669"/>
    <property type="project" value="TreeGrafter"/>
</dbReference>
<dbReference type="Pfam" id="PF25998">
    <property type="entry name" value="U-box_ZFPL1"/>
    <property type="match status" value="1"/>
</dbReference>
<evidence type="ECO:0000256" key="3">
    <source>
        <dbReference type="ARBA" id="ARBA00013701"/>
    </source>
</evidence>
<evidence type="ECO:0000313" key="13">
    <source>
        <dbReference type="Proteomes" id="UP000694867"/>
    </source>
</evidence>
<evidence type="ECO:0000256" key="10">
    <source>
        <dbReference type="PROSITE-ProRule" id="PRU00175"/>
    </source>
</evidence>
<dbReference type="GeneID" id="100909156"/>
<evidence type="ECO:0000256" key="9">
    <source>
        <dbReference type="ARBA" id="ARBA00023136"/>
    </source>
</evidence>
<name>A0AAJ6QNY8_9ACAR</name>
<comment type="similarity">
    <text evidence="2 11">Belongs to the ZFPL1 family.</text>
</comment>